<name>A0A6M8I0A5_9PROT</name>
<dbReference type="PANTHER" id="PTHR42872">
    <property type="entry name" value="PROTEIN-GLUTAMATE METHYLESTERASE/PROTEIN-GLUTAMINE GLUTAMINASE"/>
    <property type="match status" value="1"/>
</dbReference>
<feature type="domain" description="CheB-type methylesterase" evidence="5">
    <location>
        <begin position="9"/>
        <end position="194"/>
    </location>
</feature>
<dbReference type="EC" id="3.1.1.61" evidence="2"/>
<proteinExistence type="predicted"/>
<sequence>MSECGLPFIIAIGASGGEGMTDTVTLLHLLPKPVHAVVLAVLHRPFDKISHLRDILARGSGMPVVVAGDAERFVPGTCYIGEPDGHLTLKTDAQASLVTGQDDKLRNRTVDTLFNSVAAFSPGRAIGIILSGSLDDGSRGLAAVHAASGVTMVLDPRGKWPPGMQQNAIQHDGPVDLVGTAHMIAEMVGRVTTEARYL</sequence>
<accession>A0A6M8I0A5</accession>
<dbReference type="PANTHER" id="PTHR42872:SF6">
    <property type="entry name" value="PROTEIN-GLUTAMATE METHYLESTERASE_PROTEIN-GLUTAMINE GLUTAMINASE"/>
    <property type="match status" value="1"/>
</dbReference>
<dbReference type="EMBL" id="CP053713">
    <property type="protein sequence ID" value="QKE93980.1"/>
    <property type="molecule type" value="Genomic_DNA"/>
</dbReference>
<reference evidence="6 7" key="1">
    <citation type="journal article" date="2014" name="World J. Microbiol. Biotechnol.">
        <title>Biodiversity and physiological characteristics of Antarctic and Arctic lichens-associated bacteria.</title>
        <authorList>
            <person name="Lee Y.M."/>
            <person name="Kim E.H."/>
            <person name="Lee H.K."/>
            <person name="Hong S.G."/>
        </authorList>
    </citation>
    <scope>NUCLEOTIDE SEQUENCE [LARGE SCALE GENOMIC DNA]</scope>
    <source>
        <strain evidence="6 7">PAMC 26569</strain>
        <plasmid evidence="6">unnamed6</plasmid>
    </source>
</reference>
<gene>
    <name evidence="6" type="ORF">HN018_27935</name>
</gene>
<keyword evidence="4" id="KW-0145">Chemotaxis</keyword>
<dbReference type="GO" id="GO:0005737">
    <property type="term" value="C:cytoplasm"/>
    <property type="evidence" value="ECO:0007669"/>
    <property type="project" value="InterPro"/>
</dbReference>
<comment type="catalytic activity">
    <reaction evidence="3">
        <text>[protein]-L-glutamate 5-O-methyl ester + H2O = L-glutamyl-[protein] + methanol + H(+)</text>
        <dbReference type="Rhea" id="RHEA:23236"/>
        <dbReference type="Rhea" id="RHEA-COMP:10208"/>
        <dbReference type="Rhea" id="RHEA-COMP:10311"/>
        <dbReference type="ChEBI" id="CHEBI:15377"/>
        <dbReference type="ChEBI" id="CHEBI:15378"/>
        <dbReference type="ChEBI" id="CHEBI:17790"/>
        <dbReference type="ChEBI" id="CHEBI:29973"/>
        <dbReference type="ChEBI" id="CHEBI:82795"/>
        <dbReference type="EC" id="3.1.1.61"/>
    </reaction>
</comment>
<dbReference type="PROSITE" id="PS50122">
    <property type="entry name" value="CHEB"/>
    <property type="match status" value="1"/>
</dbReference>
<evidence type="ECO:0000313" key="6">
    <source>
        <dbReference type="EMBL" id="QKE93980.1"/>
    </source>
</evidence>
<evidence type="ECO:0000259" key="5">
    <source>
        <dbReference type="PROSITE" id="PS50122"/>
    </source>
</evidence>
<dbReference type="GO" id="GO:0006935">
    <property type="term" value="P:chemotaxis"/>
    <property type="evidence" value="ECO:0007669"/>
    <property type="project" value="UniProtKB-UniRule"/>
</dbReference>
<dbReference type="SUPFAM" id="SSF52738">
    <property type="entry name" value="Methylesterase CheB, C-terminal domain"/>
    <property type="match status" value="1"/>
</dbReference>
<evidence type="ECO:0000256" key="2">
    <source>
        <dbReference type="ARBA" id="ARBA00039140"/>
    </source>
</evidence>
<dbReference type="GO" id="GO:0008984">
    <property type="term" value="F:protein-glutamate methylesterase activity"/>
    <property type="evidence" value="ECO:0007669"/>
    <property type="project" value="UniProtKB-EC"/>
</dbReference>
<keyword evidence="7" id="KW-1185">Reference proteome</keyword>
<geneLocation type="plasmid" evidence="6 7">
    <name>unnamed6</name>
</geneLocation>
<keyword evidence="6" id="KW-0614">Plasmid</keyword>
<protein>
    <recommendedName>
        <fullName evidence="2">protein-glutamate methylesterase</fullName>
        <ecNumber evidence="2">3.1.1.61</ecNumber>
    </recommendedName>
</protein>
<dbReference type="InterPro" id="IPR035909">
    <property type="entry name" value="CheB_C"/>
</dbReference>
<feature type="active site" evidence="4">
    <location>
        <position position="43"/>
    </location>
</feature>
<keyword evidence="1 4" id="KW-0378">Hydrolase</keyword>
<evidence type="ECO:0000256" key="4">
    <source>
        <dbReference type="PROSITE-ProRule" id="PRU00050"/>
    </source>
</evidence>
<evidence type="ECO:0000256" key="3">
    <source>
        <dbReference type="ARBA" id="ARBA00048267"/>
    </source>
</evidence>
<evidence type="ECO:0000313" key="7">
    <source>
        <dbReference type="Proteomes" id="UP000500767"/>
    </source>
</evidence>
<dbReference type="AlphaFoldDB" id="A0A6M8I0A5"/>
<dbReference type="Proteomes" id="UP000500767">
    <property type="component" value="Plasmid unnamed6"/>
</dbReference>
<evidence type="ECO:0000256" key="1">
    <source>
        <dbReference type="ARBA" id="ARBA00022801"/>
    </source>
</evidence>
<dbReference type="KEGG" id="lck:HN018_27935"/>
<dbReference type="GO" id="GO:0000156">
    <property type="term" value="F:phosphorelay response regulator activity"/>
    <property type="evidence" value="ECO:0007669"/>
    <property type="project" value="InterPro"/>
</dbReference>
<feature type="active site" evidence="4">
    <location>
        <position position="136"/>
    </location>
</feature>
<dbReference type="Pfam" id="PF01339">
    <property type="entry name" value="CheB_methylest"/>
    <property type="match status" value="1"/>
</dbReference>
<dbReference type="InterPro" id="IPR000673">
    <property type="entry name" value="Sig_transdc_resp-reg_Me-estase"/>
</dbReference>
<organism evidence="6 7">
    <name type="scientific">Lichenicola cladoniae</name>
    <dbReference type="NCBI Taxonomy" id="1484109"/>
    <lineage>
        <taxon>Bacteria</taxon>
        <taxon>Pseudomonadati</taxon>
        <taxon>Pseudomonadota</taxon>
        <taxon>Alphaproteobacteria</taxon>
        <taxon>Acetobacterales</taxon>
        <taxon>Acetobacteraceae</taxon>
        <taxon>Lichenicola</taxon>
    </lineage>
</organism>
<dbReference type="Gene3D" id="3.40.50.180">
    <property type="entry name" value="Methylesterase CheB, C-terminal domain"/>
    <property type="match status" value="1"/>
</dbReference>
<feature type="active site" evidence="4">
    <location>
        <position position="15"/>
    </location>
</feature>